<dbReference type="EMBL" id="JAPDOD010000001">
    <property type="protein sequence ID" value="MDA0158895.1"/>
    <property type="molecule type" value="Genomic_DNA"/>
</dbReference>
<keyword evidence="3" id="KW-1003">Cell membrane</keyword>
<evidence type="ECO:0000256" key="1">
    <source>
        <dbReference type="ARBA" id="ARBA00004651"/>
    </source>
</evidence>
<keyword evidence="4 7" id="KW-0812">Transmembrane</keyword>
<feature type="transmembrane region" description="Helical" evidence="7">
    <location>
        <begin position="97"/>
        <end position="115"/>
    </location>
</feature>
<dbReference type="CDD" id="cd06261">
    <property type="entry name" value="TM_PBP2"/>
    <property type="match status" value="1"/>
</dbReference>
<protein>
    <submittedName>
        <fullName evidence="9">ABC transporter permease</fullName>
    </submittedName>
</protein>
<dbReference type="InterPro" id="IPR035906">
    <property type="entry name" value="MetI-like_sf"/>
</dbReference>
<evidence type="ECO:0000313" key="10">
    <source>
        <dbReference type="Proteomes" id="UP001149140"/>
    </source>
</evidence>
<keyword evidence="10" id="KW-1185">Reference proteome</keyword>
<evidence type="ECO:0000256" key="5">
    <source>
        <dbReference type="ARBA" id="ARBA00022989"/>
    </source>
</evidence>
<evidence type="ECO:0000259" key="8">
    <source>
        <dbReference type="PROSITE" id="PS50928"/>
    </source>
</evidence>
<dbReference type="SUPFAM" id="SSF161098">
    <property type="entry name" value="MetI-like"/>
    <property type="match status" value="1"/>
</dbReference>
<evidence type="ECO:0000256" key="4">
    <source>
        <dbReference type="ARBA" id="ARBA00022692"/>
    </source>
</evidence>
<dbReference type="AlphaFoldDB" id="A0A9X3RXT7"/>
<dbReference type="InterPro" id="IPR000515">
    <property type="entry name" value="MetI-like"/>
</dbReference>
<dbReference type="Proteomes" id="UP001149140">
    <property type="component" value="Unassembled WGS sequence"/>
</dbReference>
<accession>A0A9X3RXT7</accession>
<comment type="similarity">
    <text evidence="7">Belongs to the binding-protein-dependent transport system permease family.</text>
</comment>
<dbReference type="PANTHER" id="PTHR30151:SF0">
    <property type="entry name" value="ABC TRANSPORTER PERMEASE PROTEIN MJ0413-RELATED"/>
    <property type="match status" value="1"/>
</dbReference>
<comment type="subcellular location">
    <subcellularLocation>
        <location evidence="1 7">Cell membrane</location>
        <topology evidence="1 7">Multi-pass membrane protein</topology>
    </subcellularLocation>
</comment>
<evidence type="ECO:0000256" key="6">
    <source>
        <dbReference type="ARBA" id="ARBA00023136"/>
    </source>
</evidence>
<gene>
    <name evidence="9" type="ORF">OM076_01360</name>
</gene>
<evidence type="ECO:0000313" key="9">
    <source>
        <dbReference type="EMBL" id="MDA0158895.1"/>
    </source>
</evidence>
<dbReference type="PANTHER" id="PTHR30151">
    <property type="entry name" value="ALKANE SULFONATE ABC TRANSPORTER-RELATED, MEMBRANE SUBUNIT"/>
    <property type="match status" value="1"/>
</dbReference>
<feature type="transmembrane region" description="Helical" evidence="7">
    <location>
        <begin position="187"/>
        <end position="207"/>
    </location>
</feature>
<dbReference type="Pfam" id="PF00528">
    <property type="entry name" value="BPD_transp_1"/>
    <property type="match status" value="1"/>
</dbReference>
<sequence length="253" mass="26850">MRLRPILLGALSFAVILGFWQAIVELGVVDPFLVASPSRVASALWDQATAGLLWDNVRASFVELIIGLALATLVGLPLGLAIGWYRRVSLAIEPLVWLQYSAPIIALYPIFTLMFGLGAKAVIAMTFLLTVSPIIINTSRGVRSVDAKLVQVTRSFGAGDRQLFAKVILPASLPLVMAGMRLAVGRALIGVAVGELFAGTSGLGWSVSYYGGVLKTTDMLASVIVIGALGVLLTSAVGMLERRLDSWRVEVSA</sequence>
<dbReference type="GO" id="GO:0055085">
    <property type="term" value="P:transmembrane transport"/>
    <property type="evidence" value="ECO:0007669"/>
    <property type="project" value="InterPro"/>
</dbReference>
<evidence type="ECO:0000256" key="2">
    <source>
        <dbReference type="ARBA" id="ARBA00022448"/>
    </source>
</evidence>
<dbReference type="RefSeq" id="WP_270037515.1">
    <property type="nucleotide sequence ID" value="NZ_JAPDOD010000001.1"/>
</dbReference>
<keyword evidence="6 7" id="KW-0472">Membrane</keyword>
<feature type="transmembrane region" description="Helical" evidence="7">
    <location>
        <begin position="121"/>
        <end position="139"/>
    </location>
</feature>
<dbReference type="Gene3D" id="1.10.3720.10">
    <property type="entry name" value="MetI-like"/>
    <property type="match status" value="1"/>
</dbReference>
<evidence type="ECO:0000256" key="3">
    <source>
        <dbReference type="ARBA" id="ARBA00022475"/>
    </source>
</evidence>
<proteinExistence type="inferred from homology"/>
<evidence type="ECO:0000256" key="7">
    <source>
        <dbReference type="RuleBase" id="RU363032"/>
    </source>
</evidence>
<reference evidence="9" key="1">
    <citation type="submission" date="2022-10" db="EMBL/GenBank/DDBJ databases">
        <title>The WGS of Solirubrobacter ginsenosidimutans DSM 21036.</title>
        <authorList>
            <person name="Jiang Z."/>
        </authorList>
    </citation>
    <scope>NUCLEOTIDE SEQUENCE</scope>
    <source>
        <strain evidence="9">DSM 21036</strain>
    </source>
</reference>
<keyword evidence="5 7" id="KW-1133">Transmembrane helix</keyword>
<name>A0A9X3RXT7_9ACTN</name>
<organism evidence="9 10">
    <name type="scientific">Solirubrobacter ginsenosidimutans</name>
    <dbReference type="NCBI Taxonomy" id="490573"/>
    <lineage>
        <taxon>Bacteria</taxon>
        <taxon>Bacillati</taxon>
        <taxon>Actinomycetota</taxon>
        <taxon>Thermoleophilia</taxon>
        <taxon>Solirubrobacterales</taxon>
        <taxon>Solirubrobacteraceae</taxon>
        <taxon>Solirubrobacter</taxon>
    </lineage>
</organism>
<comment type="caution">
    <text evidence="9">The sequence shown here is derived from an EMBL/GenBank/DDBJ whole genome shotgun (WGS) entry which is preliminary data.</text>
</comment>
<dbReference type="GO" id="GO:0005886">
    <property type="term" value="C:plasma membrane"/>
    <property type="evidence" value="ECO:0007669"/>
    <property type="project" value="UniProtKB-SubCell"/>
</dbReference>
<keyword evidence="2 7" id="KW-0813">Transport</keyword>
<feature type="transmembrane region" description="Helical" evidence="7">
    <location>
        <begin position="219"/>
        <end position="240"/>
    </location>
</feature>
<dbReference type="PROSITE" id="PS50928">
    <property type="entry name" value="ABC_TM1"/>
    <property type="match status" value="1"/>
</dbReference>
<feature type="transmembrane region" description="Helical" evidence="7">
    <location>
        <begin position="59"/>
        <end position="85"/>
    </location>
</feature>
<feature type="domain" description="ABC transmembrane type-1" evidence="8">
    <location>
        <begin position="57"/>
        <end position="241"/>
    </location>
</feature>